<evidence type="ECO:0000313" key="1">
    <source>
        <dbReference type="EMBL" id="OTP11368.1"/>
    </source>
</evidence>
<accession>A0A242K135</accession>
<evidence type="ECO:0000313" key="2">
    <source>
        <dbReference type="Proteomes" id="UP000194933"/>
    </source>
</evidence>
<dbReference type="Proteomes" id="UP000194933">
    <property type="component" value="Unassembled WGS sequence"/>
</dbReference>
<organism evidence="1 2">
    <name type="scientific">Candidatus Enterococcus wittei</name>
    <dbReference type="NCBI Taxonomy" id="1987383"/>
    <lineage>
        <taxon>Bacteria</taxon>
        <taxon>Bacillati</taxon>
        <taxon>Bacillota</taxon>
        <taxon>Bacilli</taxon>
        <taxon>Lactobacillales</taxon>
        <taxon>Enterococcaceae</taxon>
        <taxon>Enterococcus</taxon>
    </lineage>
</organism>
<comment type="caution">
    <text evidence="1">The sequence shown here is derived from an EMBL/GenBank/DDBJ whole genome shotgun (WGS) entry which is preliminary data.</text>
</comment>
<dbReference type="EMBL" id="NGMO01000002">
    <property type="protein sequence ID" value="OTP11368.1"/>
    <property type="molecule type" value="Genomic_DNA"/>
</dbReference>
<dbReference type="AlphaFoldDB" id="A0A242K135"/>
<keyword evidence="2" id="KW-1185">Reference proteome</keyword>
<name>A0A242K135_9ENTE</name>
<gene>
    <name evidence="1" type="ORF">A5844_001503</name>
</gene>
<sequence length="58" mass="6589">MARILPLWSFNIGNNFGNITFEKKPEYGTYDLLNSVKPRDIIPLEPLAVSPRTSLLKV</sequence>
<proteinExistence type="predicted"/>
<protein>
    <submittedName>
        <fullName evidence="1">Uncharacterized protein</fullName>
    </submittedName>
</protein>
<reference evidence="1 2" key="1">
    <citation type="submission" date="2017-05" db="EMBL/GenBank/DDBJ databases">
        <title>The Genome Sequence of Enterococcus sp. 10A9_DIV0425.</title>
        <authorList>
            <consortium name="The Broad Institute Genomics Platform"/>
            <consortium name="The Broad Institute Genomic Center for Infectious Diseases"/>
            <person name="Earl A."/>
            <person name="Manson A."/>
            <person name="Schwartman J."/>
            <person name="Gilmore M."/>
            <person name="Abouelleil A."/>
            <person name="Cao P."/>
            <person name="Chapman S."/>
            <person name="Cusick C."/>
            <person name="Shea T."/>
            <person name="Young S."/>
            <person name="Neafsey D."/>
            <person name="Nusbaum C."/>
            <person name="Birren B."/>
        </authorList>
    </citation>
    <scope>NUCLEOTIDE SEQUENCE [LARGE SCALE GENOMIC DNA]</scope>
    <source>
        <strain evidence="1 2">10A9_DIV0425</strain>
    </source>
</reference>